<dbReference type="CDD" id="cd04301">
    <property type="entry name" value="NAT_SF"/>
    <property type="match status" value="1"/>
</dbReference>
<protein>
    <submittedName>
        <fullName evidence="3">N-acetyltransferase domain-containing protein</fullName>
    </submittedName>
</protein>
<reference evidence="3" key="1">
    <citation type="submission" date="2022-11" db="UniProtKB">
        <authorList>
            <consortium name="WormBaseParasite"/>
        </authorList>
    </citation>
    <scope>IDENTIFICATION</scope>
</reference>
<dbReference type="AlphaFoldDB" id="A0A915L5I4"/>
<dbReference type="GO" id="GO:0005737">
    <property type="term" value="C:cytoplasm"/>
    <property type="evidence" value="ECO:0007669"/>
    <property type="project" value="TreeGrafter"/>
</dbReference>
<proteinExistence type="predicted"/>
<dbReference type="PANTHER" id="PTHR13538:SF4">
    <property type="entry name" value="N-ALPHA-ACETYLTRANSFERASE 80"/>
    <property type="match status" value="1"/>
</dbReference>
<dbReference type="OMA" id="QCIALIN"/>
<dbReference type="Proteomes" id="UP000887565">
    <property type="component" value="Unplaced"/>
</dbReference>
<evidence type="ECO:0000313" key="3">
    <source>
        <dbReference type="WBParaSite" id="nRc.2.0.1.t46299-RA"/>
    </source>
</evidence>
<dbReference type="GO" id="GO:1905502">
    <property type="term" value="F:acetyl-CoA binding"/>
    <property type="evidence" value="ECO:0007669"/>
    <property type="project" value="TreeGrafter"/>
</dbReference>
<sequence length="203" mass="23429">MNLEFIPLHDAPQYMDECITILNEEWPRSYNFRLLSLKKSSINFPVSLILVNKGQNLVLGHSKLCKLPKSSTDCWLESVIVRKADRGKGFGRILMQMTEKFAKDQHFSTIHLTTRDKKDFYQKLGYKICEDSPPVVNVGANAKLFEKFNFTCFNSTAWPSMSLNNRKILKRNETDAASSRNGIRLKDENYYRGFSTTAMKKDI</sequence>
<evidence type="ECO:0000313" key="2">
    <source>
        <dbReference type="Proteomes" id="UP000887565"/>
    </source>
</evidence>
<dbReference type="PROSITE" id="PS51186">
    <property type="entry name" value="GNAT"/>
    <property type="match status" value="1"/>
</dbReference>
<feature type="domain" description="N-acetyltransferase" evidence="1">
    <location>
        <begin position="6"/>
        <end position="151"/>
    </location>
</feature>
<dbReference type="PANTHER" id="PTHR13538">
    <property type="entry name" value="N-ACETYLTRANSFERASE 6"/>
    <property type="match status" value="1"/>
</dbReference>
<dbReference type="InterPro" id="IPR000182">
    <property type="entry name" value="GNAT_dom"/>
</dbReference>
<dbReference type="Pfam" id="PF00583">
    <property type="entry name" value="Acetyltransf_1"/>
    <property type="match status" value="1"/>
</dbReference>
<organism evidence="2 3">
    <name type="scientific">Romanomermis culicivorax</name>
    <name type="common">Nematode worm</name>
    <dbReference type="NCBI Taxonomy" id="13658"/>
    <lineage>
        <taxon>Eukaryota</taxon>
        <taxon>Metazoa</taxon>
        <taxon>Ecdysozoa</taxon>
        <taxon>Nematoda</taxon>
        <taxon>Enoplea</taxon>
        <taxon>Dorylaimia</taxon>
        <taxon>Mermithida</taxon>
        <taxon>Mermithoidea</taxon>
        <taxon>Mermithidae</taxon>
        <taxon>Romanomermis</taxon>
    </lineage>
</organism>
<dbReference type="InterPro" id="IPR039840">
    <property type="entry name" value="NAA80"/>
</dbReference>
<dbReference type="GO" id="GO:0008080">
    <property type="term" value="F:N-acetyltransferase activity"/>
    <property type="evidence" value="ECO:0007669"/>
    <property type="project" value="InterPro"/>
</dbReference>
<name>A0A915L5I4_ROMCU</name>
<dbReference type="InterPro" id="IPR016181">
    <property type="entry name" value="Acyl_CoA_acyltransferase"/>
</dbReference>
<evidence type="ECO:0000259" key="1">
    <source>
        <dbReference type="PROSITE" id="PS51186"/>
    </source>
</evidence>
<dbReference type="Gene3D" id="3.40.630.30">
    <property type="match status" value="1"/>
</dbReference>
<accession>A0A915L5I4</accession>
<dbReference type="WBParaSite" id="nRc.2.0.1.t46299-RA">
    <property type="protein sequence ID" value="nRc.2.0.1.t46299-RA"/>
    <property type="gene ID" value="nRc.2.0.1.g46299"/>
</dbReference>
<keyword evidence="2" id="KW-1185">Reference proteome</keyword>
<dbReference type="SUPFAM" id="SSF55729">
    <property type="entry name" value="Acyl-CoA N-acyltransferases (Nat)"/>
    <property type="match status" value="1"/>
</dbReference>